<dbReference type="Gene3D" id="1.20.1260.10">
    <property type="match status" value="1"/>
</dbReference>
<feature type="binding site" evidence="5">
    <location>
        <position position="154"/>
    </location>
    <ligand>
        <name>Fe cation</name>
        <dbReference type="ChEBI" id="CHEBI:24875"/>
        <label>1</label>
    </ligand>
</feature>
<proteinExistence type="inferred from homology"/>
<evidence type="ECO:0000256" key="1">
    <source>
        <dbReference type="ARBA" id="ARBA00007513"/>
    </source>
</evidence>
<evidence type="ECO:0000256" key="6">
    <source>
        <dbReference type="RuleBase" id="RU361145"/>
    </source>
</evidence>
<keyword evidence="4 5" id="KW-0408">Iron</keyword>
<dbReference type="PANTHER" id="PTHR11431:SF75">
    <property type="entry name" value="FERRITIN"/>
    <property type="match status" value="1"/>
</dbReference>
<dbReference type="GO" id="GO:0008199">
    <property type="term" value="F:ferric iron binding"/>
    <property type="evidence" value="ECO:0007669"/>
    <property type="project" value="InterPro"/>
</dbReference>
<dbReference type="Pfam" id="PF00210">
    <property type="entry name" value="Ferritin"/>
    <property type="match status" value="1"/>
</dbReference>
<name>A0A1W0X3Q0_HYPEX</name>
<accession>A0A1W0X3Q0</accession>
<dbReference type="GO" id="GO:0006826">
    <property type="term" value="P:iron ion transport"/>
    <property type="evidence" value="ECO:0007669"/>
    <property type="project" value="InterPro"/>
</dbReference>
<evidence type="ECO:0000313" key="9">
    <source>
        <dbReference type="EMBL" id="OQV22177.1"/>
    </source>
</evidence>
<evidence type="ECO:0000256" key="4">
    <source>
        <dbReference type="ARBA" id="ARBA00023004"/>
    </source>
</evidence>
<evidence type="ECO:0000256" key="5">
    <source>
        <dbReference type="PIRSR" id="PIRSR601519-1"/>
    </source>
</evidence>
<dbReference type="InterPro" id="IPR009078">
    <property type="entry name" value="Ferritin-like_SF"/>
</dbReference>
<dbReference type="GO" id="GO:0005737">
    <property type="term" value="C:cytoplasm"/>
    <property type="evidence" value="ECO:0007669"/>
    <property type="project" value="TreeGrafter"/>
</dbReference>
<dbReference type="OrthoDB" id="186462at2759"/>
<dbReference type="PANTHER" id="PTHR11431">
    <property type="entry name" value="FERRITIN"/>
    <property type="match status" value="1"/>
</dbReference>
<reference evidence="10" key="1">
    <citation type="submission" date="2017-01" db="EMBL/GenBank/DDBJ databases">
        <title>Comparative genomics of anhydrobiosis in the tardigrade Hypsibius dujardini.</title>
        <authorList>
            <person name="Yoshida Y."/>
            <person name="Koutsovoulos G."/>
            <person name="Laetsch D."/>
            <person name="Stevens L."/>
            <person name="Kumar S."/>
            <person name="Horikawa D."/>
            <person name="Ishino K."/>
            <person name="Komine S."/>
            <person name="Tomita M."/>
            <person name="Blaxter M."/>
            <person name="Arakawa K."/>
        </authorList>
    </citation>
    <scope>NUCLEOTIDE SEQUENCE [LARGE SCALE GENOMIC DNA]</scope>
    <source>
        <strain evidence="10">Z151</strain>
    </source>
</reference>
<keyword evidence="6" id="KW-0560">Oxidoreductase</keyword>
<keyword evidence="10" id="KW-1185">Reference proteome</keyword>
<comment type="similarity">
    <text evidence="1 6">Belongs to the ferritin family.</text>
</comment>
<dbReference type="PROSITE" id="PS50905">
    <property type="entry name" value="FERRITIN_LIKE"/>
    <property type="match status" value="1"/>
</dbReference>
<dbReference type="GO" id="GO:0008198">
    <property type="term" value="F:ferrous iron binding"/>
    <property type="evidence" value="ECO:0007669"/>
    <property type="project" value="TreeGrafter"/>
</dbReference>
<keyword evidence="7" id="KW-0732">Signal</keyword>
<feature type="binding site" evidence="5">
    <location>
        <position position="74"/>
    </location>
    <ligand>
        <name>Fe cation</name>
        <dbReference type="ChEBI" id="CHEBI:24875"/>
        <label>1</label>
    </ligand>
</feature>
<protein>
    <recommendedName>
        <fullName evidence="6">Ferritin</fullName>
        <ecNumber evidence="6">1.16.3.1</ecNumber>
    </recommendedName>
</protein>
<dbReference type="GO" id="GO:0006879">
    <property type="term" value="P:intracellular iron ion homeostasis"/>
    <property type="evidence" value="ECO:0007669"/>
    <property type="project" value="UniProtKB-KW"/>
</dbReference>
<evidence type="ECO:0000256" key="2">
    <source>
        <dbReference type="ARBA" id="ARBA00022434"/>
    </source>
</evidence>
<feature type="domain" description="Ferritin-like diiron" evidence="8">
    <location>
        <begin position="57"/>
        <end position="205"/>
    </location>
</feature>
<evidence type="ECO:0000256" key="7">
    <source>
        <dbReference type="SAM" id="SignalP"/>
    </source>
</evidence>
<evidence type="ECO:0000259" key="8">
    <source>
        <dbReference type="PROSITE" id="PS50905"/>
    </source>
</evidence>
<dbReference type="SMR" id="A0A1W0X3Q0"/>
<dbReference type="EC" id="1.16.3.1" evidence="6"/>
<dbReference type="Proteomes" id="UP000192578">
    <property type="component" value="Unassembled WGS sequence"/>
</dbReference>
<evidence type="ECO:0000256" key="3">
    <source>
        <dbReference type="ARBA" id="ARBA00022723"/>
    </source>
</evidence>
<keyword evidence="2 6" id="KW-0409">Iron storage</keyword>
<dbReference type="CDD" id="cd01056">
    <property type="entry name" value="Euk_Ferritin"/>
    <property type="match status" value="1"/>
</dbReference>
<feature type="chain" id="PRO_5013275080" description="Ferritin" evidence="7">
    <location>
        <begin position="30"/>
        <end position="244"/>
    </location>
</feature>
<comment type="function">
    <text evidence="6">Stores iron in a soluble, non-toxic, readily available form. Important for iron homeostasis. Iron is taken up in the ferrous form and deposited as ferric hydroxides after oxidation.</text>
</comment>
<dbReference type="InterPro" id="IPR001519">
    <property type="entry name" value="Ferritin"/>
</dbReference>
<dbReference type="EMBL" id="MTYJ01000019">
    <property type="protein sequence ID" value="OQV22177.1"/>
    <property type="molecule type" value="Genomic_DNA"/>
</dbReference>
<sequence>MSLSHVQFHRYLFILLLGVVLHHITPTHGKSIRAVGGNNSNKTSDDDLLDVQSLILYKLPDDNVAAINKQINLEYSAFYAYESMAAFFDSANNPMPGCSKFLLKLADKQLNQARIFITFLNIKGGKLFLPDIKAPTIASWDSCLSAMQDALRIEIQIRYGLHDLSKRATKELDFAFEKLASDMIFKNAKSIKQIADIVRQFLRVAGGAEGRPTDRGAGEFLLDKELQKDETAFSASGLAKPLSF</sequence>
<comment type="catalytic activity">
    <reaction evidence="6">
        <text>4 Fe(2+) + O2 + 4 H(+) = 4 Fe(3+) + 2 H2O</text>
        <dbReference type="Rhea" id="RHEA:11148"/>
        <dbReference type="ChEBI" id="CHEBI:15377"/>
        <dbReference type="ChEBI" id="CHEBI:15378"/>
        <dbReference type="ChEBI" id="CHEBI:15379"/>
        <dbReference type="ChEBI" id="CHEBI:29033"/>
        <dbReference type="ChEBI" id="CHEBI:29034"/>
        <dbReference type="EC" id="1.16.3.1"/>
    </reaction>
</comment>
<feature type="signal peptide" evidence="7">
    <location>
        <begin position="1"/>
        <end position="29"/>
    </location>
</feature>
<comment type="caution">
    <text evidence="9">The sequence shown here is derived from an EMBL/GenBank/DDBJ whole genome shotgun (WGS) entry which is preliminary data.</text>
</comment>
<gene>
    <name evidence="9" type="ORF">BV898_04024</name>
</gene>
<dbReference type="InterPro" id="IPR009040">
    <property type="entry name" value="Ferritin-like_diiron"/>
</dbReference>
<evidence type="ECO:0000313" key="10">
    <source>
        <dbReference type="Proteomes" id="UP000192578"/>
    </source>
</evidence>
<organism evidence="9 10">
    <name type="scientific">Hypsibius exemplaris</name>
    <name type="common">Freshwater tardigrade</name>
    <dbReference type="NCBI Taxonomy" id="2072580"/>
    <lineage>
        <taxon>Eukaryota</taxon>
        <taxon>Metazoa</taxon>
        <taxon>Ecdysozoa</taxon>
        <taxon>Tardigrada</taxon>
        <taxon>Eutardigrada</taxon>
        <taxon>Parachela</taxon>
        <taxon>Hypsibioidea</taxon>
        <taxon>Hypsibiidae</taxon>
        <taxon>Hypsibius</taxon>
    </lineage>
</organism>
<dbReference type="SUPFAM" id="SSF47240">
    <property type="entry name" value="Ferritin-like"/>
    <property type="match status" value="1"/>
</dbReference>
<dbReference type="GO" id="GO:0004322">
    <property type="term" value="F:ferroxidase activity"/>
    <property type="evidence" value="ECO:0007669"/>
    <property type="project" value="UniProtKB-EC"/>
</dbReference>
<dbReference type="InterPro" id="IPR012347">
    <property type="entry name" value="Ferritin-like"/>
</dbReference>
<keyword evidence="3 5" id="KW-0479">Metal-binding</keyword>
<dbReference type="InterPro" id="IPR008331">
    <property type="entry name" value="Ferritin_DPS_dom"/>
</dbReference>
<dbReference type="AlphaFoldDB" id="A0A1W0X3Q0"/>